<dbReference type="Gene3D" id="1.10.45.10">
    <property type="entry name" value="Vanillyl-alcohol Oxidase, Chain A, domain 4"/>
    <property type="match status" value="1"/>
</dbReference>
<dbReference type="RefSeq" id="WP_167187065.1">
    <property type="nucleotide sequence ID" value="NZ_JAAONZ010000009.1"/>
</dbReference>
<dbReference type="SUPFAM" id="SSF55103">
    <property type="entry name" value="FAD-linked oxidases, C-terminal domain"/>
    <property type="match status" value="1"/>
</dbReference>
<dbReference type="Pfam" id="PF02913">
    <property type="entry name" value="FAD-oxidase_C"/>
    <property type="match status" value="1"/>
</dbReference>
<accession>A0A9E5JXJ7</accession>
<dbReference type="GO" id="GO:0016491">
    <property type="term" value="F:oxidoreductase activity"/>
    <property type="evidence" value="ECO:0007669"/>
    <property type="project" value="UniProtKB-KW"/>
</dbReference>
<dbReference type="GO" id="GO:0022904">
    <property type="term" value="P:respiratory electron transport chain"/>
    <property type="evidence" value="ECO:0007669"/>
    <property type="project" value="TreeGrafter"/>
</dbReference>
<dbReference type="Proteomes" id="UP000787472">
    <property type="component" value="Unassembled WGS sequence"/>
</dbReference>
<organism evidence="7 8">
    <name type="scientific">Pseudomaricurvus hydrocarbonicus</name>
    <dbReference type="NCBI Taxonomy" id="1470433"/>
    <lineage>
        <taxon>Bacteria</taxon>
        <taxon>Pseudomonadati</taxon>
        <taxon>Pseudomonadota</taxon>
        <taxon>Gammaproteobacteria</taxon>
        <taxon>Cellvibrionales</taxon>
        <taxon>Cellvibrionaceae</taxon>
        <taxon>Pseudomaricurvus</taxon>
    </lineage>
</organism>
<gene>
    <name evidence="7" type="ORF">G8770_12580</name>
</gene>
<dbReference type="EMBL" id="JAAONZ010000009">
    <property type="protein sequence ID" value="NHO66375.1"/>
    <property type="molecule type" value="Genomic_DNA"/>
</dbReference>
<dbReference type="InterPro" id="IPR051264">
    <property type="entry name" value="FAD-oxidored/transferase_4"/>
</dbReference>
<comment type="caution">
    <text evidence="7">The sequence shown here is derived from an EMBL/GenBank/DDBJ whole genome shotgun (WGS) entry which is preliminary data.</text>
</comment>
<dbReference type="SUPFAM" id="SSF56176">
    <property type="entry name" value="FAD-binding/transporter-associated domain-like"/>
    <property type="match status" value="1"/>
</dbReference>
<dbReference type="FunFam" id="1.10.45.10:FF:000001">
    <property type="entry name" value="D-lactate dehydrogenase mitochondrial"/>
    <property type="match status" value="1"/>
</dbReference>
<dbReference type="InterPro" id="IPR006094">
    <property type="entry name" value="Oxid_FAD_bind_N"/>
</dbReference>
<evidence type="ECO:0000256" key="5">
    <source>
        <dbReference type="ARBA" id="ARBA00023002"/>
    </source>
</evidence>
<evidence type="ECO:0000256" key="2">
    <source>
        <dbReference type="ARBA" id="ARBA00008000"/>
    </source>
</evidence>
<name>A0A9E5JXJ7_9GAMM</name>
<dbReference type="InterPro" id="IPR016166">
    <property type="entry name" value="FAD-bd_PCMH"/>
</dbReference>
<protein>
    <submittedName>
        <fullName evidence="7">FAD-binding oxidoreductase</fullName>
    </submittedName>
</protein>
<keyword evidence="3" id="KW-0285">Flavoprotein</keyword>
<dbReference type="Gene3D" id="3.30.70.2740">
    <property type="match status" value="1"/>
</dbReference>
<evidence type="ECO:0000313" key="8">
    <source>
        <dbReference type="Proteomes" id="UP000787472"/>
    </source>
</evidence>
<keyword evidence="8" id="KW-1185">Reference proteome</keyword>
<sequence>MNSVVDALIERLGENEIVMGDKLHERATSYWNPAPTQALLLLRPRSTEEISDILKICHAHDQHVVVQGGLTGMVEGQVSGEQDVIISLERMNAIEAIDPIGGTATVQSGAVLQTFQETLEQDGLLFPLDLGARGSCTIGGNIATNAGGINVLRYGMMRDLVLGLEAVMADGTIISSMNRMLKNNAGYDLKQLFIGTEGTLGVVTKAVVKVFPQPRSRHSAMVAMENFDQLTGFLNRLRVELAGELSAFEVMWGNYFHAVTAPGWHRAPMSRDYPYYVMLEAEGTQVEEDAAKFNRVMEGAFEEGLIVDAVIPKSETERRALWDIRENFEALLERPPFYLYDVSLVIPDMQAYVDRLTANLKARWPNSECIVLGHIADGNLHLFVCPGEPGDWHYESDSIVYPLLQEYGGSVSAEHGIGIEKLDWLGYSRTEAEITLMKQLKNSLDPKGILNNGRVVRA</sequence>
<evidence type="ECO:0000313" key="7">
    <source>
        <dbReference type="EMBL" id="NHO66375.1"/>
    </source>
</evidence>
<dbReference type="GO" id="GO:0071949">
    <property type="term" value="F:FAD binding"/>
    <property type="evidence" value="ECO:0007669"/>
    <property type="project" value="InterPro"/>
</dbReference>
<comment type="similarity">
    <text evidence="2">Belongs to the FAD-binding oxidoreductase/transferase type 4 family.</text>
</comment>
<dbReference type="PANTHER" id="PTHR43716">
    <property type="entry name" value="D-2-HYDROXYGLUTARATE DEHYDROGENASE, MITOCHONDRIAL"/>
    <property type="match status" value="1"/>
</dbReference>
<evidence type="ECO:0000256" key="1">
    <source>
        <dbReference type="ARBA" id="ARBA00001974"/>
    </source>
</evidence>
<dbReference type="InterPro" id="IPR036318">
    <property type="entry name" value="FAD-bd_PCMH-like_sf"/>
</dbReference>
<evidence type="ECO:0000256" key="3">
    <source>
        <dbReference type="ARBA" id="ARBA00022630"/>
    </source>
</evidence>
<dbReference type="PANTHER" id="PTHR43716:SF1">
    <property type="entry name" value="D-2-HYDROXYGLUTARATE DEHYDROGENASE, MITOCHONDRIAL"/>
    <property type="match status" value="1"/>
</dbReference>
<comment type="cofactor">
    <cofactor evidence="1">
        <name>FAD</name>
        <dbReference type="ChEBI" id="CHEBI:57692"/>
    </cofactor>
</comment>
<feature type="domain" description="FAD-binding PCMH-type" evidence="6">
    <location>
        <begin position="31"/>
        <end position="213"/>
    </location>
</feature>
<reference evidence="7" key="1">
    <citation type="submission" date="2020-03" db="EMBL/GenBank/DDBJ databases">
        <authorList>
            <person name="Guo F."/>
        </authorList>
    </citation>
    <scope>NUCLEOTIDE SEQUENCE</scope>
    <source>
        <strain evidence="7">JCM 30134</strain>
    </source>
</reference>
<dbReference type="InterPro" id="IPR016167">
    <property type="entry name" value="FAD-bd_PCMH_sub1"/>
</dbReference>
<proteinExistence type="inferred from homology"/>
<evidence type="ECO:0000256" key="4">
    <source>
        <dbReference type="ARBA" id="ARBA00022827"/>
    </source>
</evidence>
<dbReference type="InterPro" id="IPR016171">
    <property type="entry name" value="Vanillyl_alc_oxidase_C-sub2"/>
</dbReference>
<dbReference type="InterPro" id="IPR004113">
    <property type="entry name" value="FAD-bd_oxidored_4_C"/>
</dbReference>
<dbReference type="PROSITE" id="PS51387">
    <property type="entry name" value="FAD_PCMH"/>
    <property type="match status" value="1"/>
</dbReference>
<dbReference type="AlphaFoldDB" id="A0A9E5JXJ7"/>
<keyword evidence="4" id="KW-0274">FAD</keyword>
<dbReference type="Gene3D" id="3.30.70.2190">
    <property type="match status" value="1"/>
</dbReference>
<dbReference type="Gene3D" id="3.30.43.10">
    <property type="entry name" value="Uridine Diphospho-n-acetylenolpyruvylglucosamine Reductase, domain 2"/>
    <property type="match status" value="1"/>
</dbReference>
<keyword evidence="5" id="KW-0560">Oxidoreductase</keyword>
<dbReference type="Gene3D" id="3.30.465.10">
    <property type="match status" value="1"/>
</dbReference>
<dbReference type="InterPro" id="IPR016164">
    <property type="entry name" value="FAD-linked_Oxase-like_C"/>
</dbReference>
<dbReference type="InterPro" id="IPR016169">
    <property type="entry name" value="FAD-bd_PCMH_sub2"/>
</dbReference>
<dbReference type="Pfam" id="PF01565">
    <property type="entry name" value="FAD_binding_4"/>
    <property type="match status" value="1"/>
</dbReference>
<evidence type="ECO:0000259" key="6">
    <source>
        <dbReference type="PROSITE" id="PS51387"/>
    </source>
</evidence>